<dbReference type="Proteomes" id="UP000324222">
    <property type="component" value="Unassembled WGS sequence"/>
</dbReference>
<dbReference type="AlphaFoldDB" id="A0A5B7FFZ3"/>
<gene>
    <name evidence="2" type="ORF">E2C01_037562</name>
</gene>
<evidence type="ECO:0000256" key="1">
    <source>
        <dbReference type="SAM" id="MobiDB-lite"/>
    </source>
</evidence>
<evidence type="ECO:0000313" key="2">
    <source>
        <dbReference type="EMBL" id="MPC43908.1"/>
    </source>
</evidence>
<evidence type="ECO:0000313" key="3">
    <source>
        <dbReference type="Proteomes" id="UP000324222"/>
    </source>
</evidence>
<keyword evidence="3" id="KW-1185">Reference proteome</keyword>
<feature type="region of interest" description="Disordered" evidence="1">
    <location>
        <begin position="91"/>
        <end position="111"/>
    </location>
</feature>
<proteinExistence type="predicted"/>
<accession>A0A5B7FFZ3</accession>
<comment type="caution">
    <text evidence="2">The sequence shown here is derived from an EMBL/GenBank/DDBJ whole genome shotgun (WGS) entry which is preliminary data.</text>
</comment>
<name>A0A5B7FFZ3_PORTR</name>
<reference evidence="2 3" key="1">
    <citation type="submission" date="2019-05" db="EMBL/GenBank/DDBJ databases">
        <title>Another draft genome of Portunus trituberculatus and its Hox gene families provides insights of decapod evolution.</title>
        <authorList>
            <person name="Jeong J.-H."/>
            <person name="Song I."/>
            <person name="Kim S."/>
            <person name="Choi T."/>
            <person name="Kim D."/>
            <person name="Ryu S."/>
            <person name="Kim W."/>
        </authorList>
    </citation>
    <scope>NUCLEOTIDE SEQUENCE [LARGE SCALE GENOMIC DNA]</scope>
    <source>
        <tissue evidence="2">Muscle</tissue>
    </source>
</reference>
<organism evidence="2 3">
    <name type="scientific">Portunus trituberculatus</name>
    <name type="common">Swimming crab</name>
    <name type="synonym">Neptunus trituberculatus</name>
    <dbReference type="NCBI Taxonomy" id="210409"/>
    <lineage>
        <taxon>Eukaryota</taxon>
        <taxon>Metazoa</taxon>
        <taxon>Ecdysozoa</taxon>
        <taxon>Arthropoda</taxon>
        <taxon>Crustacea</taxon>
        <taxon>Multicrustacea</taxon>
        <taxon>Malacostraca</taxon>
        <taxon>Eumalacostraca</taxon>
        <taxon>Eucarida</taxon>
        <taxon>Decapoda</taxon>
        <taxon>Pleocyemata</taxon>
        <taxon>Brachyura</taxon>
        <taxon>Eubrachyura</taxon>
        <taxon>Portunoidea</taxon>
        <taxon>Portunidae</taxon>
        <taxon>Portuninae</taxon>
        <taxon>Portunus</taxon>
    </lineage>
</organism>
<dbReference type="EMBL" id="VSRR010006039">
    <property type="protein sequence ID" value="MPC43908.1"/>
    <property type="molecule type" value="Genomic_DNA"/>
</dbReference>
<protein>
    <submittedName>
        <fullName evidence="2">Uncharacterized protein</fullName>
    </submittedName>
</protein>
<sequence>MDLILTTILRTEPHLVFYARVLSYPVVGDVILHVIDNLPGVPVSFLVLVLLRLYLCPVLATTPGMHQLLVEVVVVVLIEVSVRHDGDAAHKYGTEYNETRRNTRLPSLPEE</sequence>
<feature type="compositionally biased region" description="Basic and acidic residues" evidence="1">
    <location>
        <begin position="91"/>
        <end position="101"/>
    </location>
</feature>